<organism evidence="2 3">
    <name type="scientific">Dawidia cretensis</name>
    <dbReference type="NCBI Taxonomy" id="2782350"/>
    <lineage>
        <taxon>Bacteria</taxon>
        <taxon>Pseudomonadati</taxon>
        <taxon>Bacteroidota</taxon>
        <taxon>Cytophagia</taxon>
        <taxon>Cytophagales</taxon>
        <taxon>Chryseotaleaceae</taxon>
        <taxon>Dawidia</taxon>
    </lineage>
</organism>
<sequence>MTLIRTAVATLFVAAFTFTACKQQTSASACEGGVDATVVDLEGLDGCKYVFELSDGARLLPQIPAEGTTGDPLSNFIFGAGKKVTITYEAADGMTACMAGKLVKINCLVEHP</sequence>
<evidence type="ECO:0000256" key="1">
    <source>
        <dbReference type="SAM" id="SignalP"/>
    </source>
</evidence>
<evidence type="ECO:0000313" key="2">
    <source>
        <dbReference type="EMBL" id="MBT1709968.1"/>
    </source>
</evidence>
<dbReference type="PROSITE" id="PS51257">
    <property type="entry name" value="PROKAR_LIPOPROTEIN"/>
    <property type="match status" value="1"/>
</dbReference>
<dbReference type="EMBL" id="JAHESE010000018">
    <property type="protein sequence ID" value="MBT1709968.1"/>
    <property type="molecule type" value="Genomic_DNA"/>
</dbReference>
<accession>A0AAP2E107</accession>
<feature type="chain" id="PRO_5042898814" evidence="1">
    <location>
        <begin position="23"/>
        <end position="112"/>
    </location>
</feature>
<protein>
    <submittedName>
        <fullName evidence="2">Uncharacterized protein</fullName>
    </submittedName>
</protein>
<keyword evidence="1" id="KW-0732">Signal</keyword>
<dbReference type="AlphaFoldDB" id="A0AAP2E107"/>
<name>A0AAP2E107_9BACT</name>
<evidence type="ECO:0000313" key="3">
    <source>
        <dbReference type="Proteomes" id="UP001319080"/>
    </source>
</evidence>
<keyword evidence="3" id="KW-1185">Reference proteome</keyword>
<proteinExistence type="predicted"/>
<gene>
    <name evidence="2" type="ORF">KK062_17110</name>
</gene>
<comment type="caution">
    <text evidence="2">The sequence shown here is derived from an EMBL/GenBank/DDBJ whole genome shotgun (WGS) entry which is preliminary data.</text>
</comment>
<feature type="signal peptide" evidence="1">
    <location>
        <begin position="1"/>
        <end position="22"/>
    </location>
</feature>
<dbReference type="RefSeq" id="WP_254085547.1">
    <property type="nucleotide sequence ID" value="NZ_JAHESE010000018.1"/>
</dbReference>
<reference evidence="2 3" key="1">
    <citation type="submission" date="2021-05" db="EMBL/GenBank/DDBJ databases">
        <title>A Polyphasic approach of four new species of the genus Ohtaekwangia: Ohtaekwangia histidinii sp. nov., Ohtaekwangia cretensis sp. nov., Ohtaekwangia indiensis sp. nov., Ohtaekwangia reichenbachii sp. nov. from diverse environment.</title>
        <authorList>
            <person name="Octaviana S."/>
        </authorList>
    </citation>
    <scope>NUCLEOTIDE SEQUENCE [LARGE SCALE GENOMIC DNA]</scope>
    <source>
        <strain evidence="2 3">PWU5</strain>
    </source>
</reference>
<dbReference type="Proteomes" id="UP001319080">
    <property type="component" value="Unassembled WGS sequence"/>
</dbReference>